<gene>
    <name evidence="4" type="ORF">A8708_07985</name>
</gene>
<dbReference type="STRING" id="1850517.A8708_07985"/>
<evidence type="ECO:0000256" key="3">
    <source>
        <dbReference type="SAM" id="SignalP"/>
    </source>
</evidence>
<evidence type="ECO:0000313" key="4">
    <source>
        <dbReference type="EMBL" id="OAS16797.1"/>
    </source>
</evidence>
<evidence type="ECO:0000313" key="5">
    <source>
        <dbReference type="Proteomes" id="UP000078454"/>
    </source>
</evidence>
<protein>
    <recommendedName>
        <fullName evidence="6">PepSY domain-containing protein</fullName>
    </recommendedName>
</protein>
<dbReference type="OrthoDB" id="2617432at2"/>
<comment type="caution">
    <text evidence="4">The sequence shown here is derived from an EMBL/GenBank/DDBJ whole genome shotgun (WGS) entry which is preliminary data.</text>
</comment>
<keyword evidence="5" id="KW-1185">Reference proteome</keyword>
<evidence type="ECO:0000256" key="1">
    <source>
        <dbReference type="ARBA" id="ARBA00022729"/>
    </source>
</evidence>
<feature type="compositionally biased region" description="Low complexity" evidence="2">
    <location>
        <begin position="58"/>
        <end position="75"/>
    </location>
</feature>
<feature type="chain" id="PRO_5008277840" description="PepSY domain-containing protein" evidence="3">
    <location>
        <begin position="22"/>
        <end position="148"/>
    </location>
</feature>
<name>A0A198A6M6_9BACL</name>
<sequence>MKKWMLTLAVIAVMASGCSKKDDTSTSTPTVSPTVSATVQPSAGASATPSGTNGGGAVTTAPTTTPKGTTGVGAAESPSPITKEQIEKITLTATYDEVVKQTGTKGVLVKDENGKKTYQYVITNQPGYYAEIVFFSDGKISEKRVFQK</sequence>
<dbReference type="EMBL" id="LYPB01000074">
    <property type="protein sequence ID" value="OAS16797.1"/>
    <property type="molecule type" value="Genomic_DNA"/>
</dbReference>
<dbReference type="RefSeq" id="WP_068667003.1">
    <property type="nucleotide sequence ID" value="NZ_LYPB01000074.1"/>
</dbReference>
<feature type="region of interest" description="Disordered" evidence="2">
    <location>
        <begin position="19"/>
        <end position="81"/>
    </location>
</feature>
<proteinExistence type="predicted"/>
<dbReference type="Gene3D" id="3.30.1450.10">
    <property type="match status" value="1"/>
</dbReference>
<dbReference type="PROSITE" id="PS51257">
    <property type="entry name" value="PROKAR_LIPOPROTEIN"/>
    <property type="match status" value="1"/>
</dbReference>
<dbReference type="InterPro" id="IPR037873">
    <property type="entry name" value="BamE-like"/>
</dbReference>
<accession>A0A198A6M6</accession>
<evidence type="ECO:0000256" key="2">
    <source>
        <dbReference type="SAM" id="MobiDB-lite"/>
    </source>
</evidence>
<keyword evidence="1 3" id="KW-0732">Signal</keyword>
<dbReference type="AlphaFoldDB" id="A0A198A6M6"/>
<feature type="compositionally biased region" description="Low complexity" evidence="2">
    <location>
        <begin position="25"/>
        <end position="42"/>
    </location>
</feature>
<evidence type="ECO:0008006" key="6">
    <source>
        <dbReference type="Google" id="ProtNLM"/>
    </source>
</evidence>
<feature type="signal peptide" evidence="3">
    <location>
        <begin position="1"/>
        <end position="21"/>
    </location>
</feature>
<organism evidence="4 5">
    <name type="scientific">Paenibacillus oryzisoli</name>
    <dbReference type="NCBI Taxonomy" id="1850517"/>
    <lineage>
        <taxon>Bacteria</taxon>
        <taxon>Bacillati</taxon>
        <taxon>Bacillota</taxon>
        <taxon>Bacilli</taxon>
        <taxon>Bacillales</taxon>
        <taxon>Paenibacillaceae</taxon>
        <taxon>Paenibacillus</taxon>
    </lineage>
</organism>
<dbReference type="Proteomes" id="UP000078454">
    <property type="component" value="Unassembled WGS sequence"/>
</dbReference>
<reference evidence="4 5" key="1">
    <citation type="submission" date="2016-05" db="EMBL/GenBank/DDBJ databases">
        <title>Paenibacillus sp. 1ZS3-15 nov., isolated from the rhizosphere soil.</title>
        <authorList>
            <person name="Zhang X.X."/>
            <person name="Zhang J."/>
        </authorList>
    </citation>
    <scope>NUCLEOTIDE SEQUENCE [LARGE SCALE GENOMIC DNA]</scope>
    <source>
        <strain evidence="4 5">1ZS3-15</strain>
    </source>
</reference>